<dbReference type="AlphaFoldDB" id="A0A9N9J8C3"/>
<evidence type="ECO:0000313" key="1">
    <source>
        <dbReference type="EMBL" id="CAG8764135.1"/>
    </source>
</evidence>
<dbReference type="EMBL" id="CAJVPY010017875">
    <property type="protein sequence ID" value="CAG8764135.1"/>
    <property type="molecule type" value="Genomic_DNA"/>
</dbReference>
<evidence type="ECO:0000313" key="2">
    <source>
        <dbReference type="Proteomes" id="UP000789405"/>
    </source>
</evidence>
<reference evidence="1" key="1">
    <citation type="submission" date="2021-06" db="EMBL/GenBank/DDBJ databases">
        <authorList>
            <person name="Kallberg Y."/>
            <person name="Tangrot J."/>
            <person name="Rosling A."/>
        </authorList>
    </citation>
    <scope>NUCLEOTIDE SEQUENCE</scope>
    <source>
        <strain evidence="1">MA453B</strain>
    </source>
</reference>
<name>A0A9N9J8C3_9GLOM</name>
<sequence>MTKKLHISFALLITTITIDTKGFSFWLIENSKLHVYFLITTNKGILHSVYASPIAIPSSPTFEFGCA</sequence>
<proteinExistence type="predicted"/>
<dbReference type="Proteomes" id="UP000789405">
    <property type="component" value="Unassembled WGS sequence"/>
</dbReference>
<feature type="non-terminal residue" evidence="1">
    <location>
        <position position="67"/>
    </location>
</feature>
<keyword evidence="2" id="KW-1185">Reference proteome</keyword>
<protein>
    <submittedName>
        <fullName evidence="1">16958_t:CDS:1</fullName>
    </submittedName>
</protein>
<organism evidence="1 2">
    <name type="scientific">Dentiscutata erythropus</name>
    <dbReference type="NCBI Taxonomy" id="1348616"/>
    <lineage>
        <taxon>Eukaryota</taxon>
        <taxon>Fungi</taxon>
        <taxon>Fungi incertae sedis</taxon>
        <taxon>Mucoromycota</taxon>
        <taxon>Glomeromycotina</taxon>
        <taxon>Glomeromycetes</taxon>
        <taxon>Diversisporales</taxon>
        <taxon>Gigasporaceae</taxon>
        <taxon>Dentiscutata</taxon>
    </lineage>
</organism>
<gene>
    <name evidence="1" type="ORF">DERYTH_LOCUS18091</name>
</gene>
<accession>A0A9N9J8C3</accession>
<comment type="caution">
    <text evidence="1">The sequence shown here is derived from an EMBL/GenBank/DDBJ whole genome shotgun (WGS) entry which is preliminary data.</text>
</comment>